<dbReference type="Gene3D" id="3.20.20.370">
    <property type="entry name" value="Glycoside hydrolase/deacetylase"/>
    <property type="match status" value="1"/>
</dbReference>
<dbReference type="InterPro" id="IPR052740">
    <property type="entry name" value="CE4"/>
</dbReference>
<sequence length="374" mass="42115">MSTQCTVTFVVLLSVVGGLCAPCSPHTCKLPACLCSGSRIPGGLAPENTPQIVLITLTDAATPELNYTFYTKLFNASKTNPNGCPPTFTAFVSHNYTNYFEVQTLHALGHEIADNSITRRNDSSWWKQANATEWENEVGGQLEILKKWGQIPAEDIKGFRAPYLQNGGDTEFKVLSRTLNFTYDTSLPEFTPPHMWPYTLDFESTQECDFPPCPNASYPGFWEIPITKLVDEKGLCNDLASCVKSDSEWLAYMLLKTNFIQHYTSNRAPFHIPLSAAWFMESNFTLNATRRFFNDLVGLKDVWVVTISQAIEWIRKPTQNIDLMEFEPWKCDKEPPVVCADSAVNTCKYGSHYLYTCTTPCPKHYPDYGNPDGN</sequence>
<dbReference type="SUPFAM" id="SSF88713">
    <property type="entry name" value="Glycoside hydrolase/deacetylase"/>
    <property type="match status" value="1"/>
</dbReference>
<dbReference type="Proteomes" id="UP000838412">
    <property type="component" value="Chromosome 4"/>
</dbReference>
<feature type="chain" id="PRO_5035430150" evidence="1">
    <location>
        <begin position="21"/>
        <end position="374"/>
    </location>
</feature>
<evidence type="ECO:0000313" key="3">
    <source>
        <dbReference type="Proteomes" id="UP000838412"/>
    </source>
</evidence>
<dbReference type="PANTHER" id="PTHR45985:SF3">
    <property type="entry name" value="CHITIN DEACETYLASE-LIKE 4"/>
    <property type="match status" value="1"/>
</dbReference>
<dbReference type="EMBL" id="OV696689">
    <property type="protein sequence ID" value="CAH1263130.1"/>
    <property type="molecule type" value="Genomic_DNA"/>
</dbReference>
<name>A0A8J9ZVY8_BRALA</name>
<evidence type="ECO:0000313" key="2">
    <source>
        <dbReference type="EMBL" id="CAH1263130.1"/>
    </source>
</evidence>
<dbReference type="PANTHER" id="PTHR45985">
    <property type="match status" value="1"/>
</dbReference>
<dbReference type="AlphaFoldDB" id="A0A8J9ZVY8"/>
<dbReference type="GO" id="GO:0005975">
    <property type="term" value="P:carbohydrate metabolic process"/>
    <property type="evidence" value="ECO:0007669"/>
    <property type="project" value="InterPro"/>
</dbReference>
<keyword evidence="1" id="KW-0732">Signal</keyword>
<accession>A0A8J9ZVY8</accession>
<dbReference type="OrthoDB" id="6021972at2759"/>
<gene>
    <name evidence="2" type="primary">Hypp2631</name>
    <name evidence="2" type="ORF">BLAG_LOCUS17923</name>
</gene>
<reference evidence="2" key="1">
    <citation type="submission" date="2022-01" db="EMBL/GenBank/DDBJ databases">
        <authorList>
            <person name="Braso-Vives M."/>
        </authorList>
    </citation>
    <scope>NUCLEOTIDE SEQUENCE</scope>
</reference>
<protein>
    <submittedName>
        <fullName evidence="2">Hypp2631 protein</fullName>
    </submittedName>
</protein>
<dbReference type="InterPro" id="IPR011330">
    <property type="entry name" value="Glyco_hydro/deAcase_b/a-brl"/>
</dbReference>
<evidence type="ECO:0000256" key="1">
    <source>
        <dbReference type="SAM" id="SignalP"/>
    </source>
</evidence>
<feature type="signal peptide" evidence="1">
    <location>
        <begin position="1"/>
        <end position="20"/>
    </location>
</feature>
<keyword evidence="3" id="KW-1185">Reference proteome</keyword>
<proteinExistence type="predicted"/>
<organism evidence="2 3">
    <name type="scientific">Branchiostoma lanceolatum</name>
    <name type="common">Common lancelet</name>
    <name type="synonym">Amphioxus lanceolatum</name>
    <dbReference type="NCBI Taxonomy" id="7740"/>
    <lineage>
        <taxon>Eukaryota</taxon>
        <taxon>Metazoa</taxon>
        <taxon>Chordata</taxon>
        <taxon>Cephalochordata</taxon>
        <taxon>Leptocardii</taxon>
        <taxon>Amphioxiformes</taxon>
        <taxon>Branchiostomatidae</taxon>
        <taxon>Branchiostoma</taxon>
    </lineage>
</organism>